<protein>
    <submittedName>
        <fullName evidence="5">Uncharacterized protein</fullName>
    </submittedName>
</protein>
<dbReference type="OrthoDB" id="6235521at2759"/>
<feature type="repeat" description="ANK" evidence="3">
    <location>
        <begin position="50"/>
        <end position="82"/>
    </location>
</feature>
<gene>
    <name evidence="5" type="ORF">LOTGIDRAFT_233032</name>
</gene>
<sequence>MKMAANIILSKVYIGKETENRLVSSAGQGDISSVLKLLRKRVNPNLRDEVGVTALARAAAGHHTETVKYLILAGAKLDCETSSGVRPINFTRVKSETWQVLLAASHGEIPEIEEINEVPDVPDFAIEGGAAKSKTKSGKKKKGKKGKKGGKKGKKKGKKK</sequence>
<dbReference type="OMA" id="CTPREYA"/>
<evidence type="ECO:0000256" key="3">
    <source>
        <dbReference type="PROSITE-ProRule" id="PRU00023"/>
    </source>
</evidence>
<keyword evidence="6" id="KW-1185">Reference proteome</keyword>
<dbReference type="PROSITE" id="PS50088">
    <property type="entry name" value="ANK_REPEAT"/>
    <property type="match status" value="1"/>
</dbReference>
<evidence type="ECO:0000256" key="2">
    <source>
        <dbReference type="ARBA" id="ARBA00023043"/>
    </source>
</evidence>
<dbReference type="PANTHER" id="PTHR24171">
    <property type="entry name" value="ANKYRIN REPEAT DOMAIN-CONTAINING PROTEIN 39-RELATED"/>
    <property type="match status" value="1"/>
</dbReference>
<dbReference type="InterPro" id="IPR002110">
    <property type="entry name" value="Ankyrin_rpt"/>
</dbReference>
<dbReference type="PANTHER" id="PTHR24171:SF9">
    <property type="entry name" value="ANKYRIN REPEAT DOMAIN-CONTAINING PROTEIN 39"/>
    <property type="match status" value="1"/>
</dbReference>
<name>V4ABX1_LOTGI</name>
<dbReference type="KEGG" id="lgi:LOTGIDRAFT_233032"/>
<dbReference type="EMBL" id="KB202050">
    <property type="protein sequence ID" value="ESO92585.1"/>
    <property type="molecule type" value="Genomic_DNA"/>
</dbReference>
<dbReference type="InterPro" id="IPR036770">
    <property type="entry name" value="Ankyrin_rpt-contain_sf"/>
</dbReference>
<dbReference type="AlphaFoldDB" id="V4ABX1"/>
<dbReference type="Pfam" id="PF12796">
    <property type="entry name" value="Ank_2"/>
    <property type="match status" value="1"/>
</dbReference>
<organism evidence="5 6">
    <name type="scientific">Lottia gigantea</name>
    <name type="common">Giant owl limpet</name>
    <dbReference type="NCBI Taxonomy" id="225164"/>
    <lineage>
        <taxon>Eukaryota</taxon>
        <taxon>Metazoa</taxon>
        <taxon>Spiralia</taxon>
        <taxon>Lophotrochozoa</taxon>
        <taxon>Mollusca</taxon>
        <taxon>Gastropoda</taxon>
        <taxon>Patellogastropoda</taxon>
        <taxon>Lottioidea</taxon>
        <taxon>Lottiidae</taxon>
        <taxon>Lottia</taxon>
    </lineage>
</organism>
<reference evidence="5 6" key="1">
    <citation type="journal article" date="2013" name="Nature">
        <title>Insights into bilaterian evolution from three spiralian genomes.</title>
        <authorList>
            <person name="Simakov O."/>
            <person name="Marletaz F."/>
            <person name="Cho S.J."/>
            <person name="Edsinger-Gonzales E."/>
            <person name="Havlak P."/>
            <person name="Hellsten U."/>
            <person name="Kuo D.H."/>
            <person name="Larsson T."/>
            <person name="Lv J."/>
            <person name="Arendt D."/>
            <person name="Savage R."/>
            <person name="Osoegawa K."/>
            <person name="de Jong P."/>
            <person name="Grimwood J."/>
            <person name="Chapman J.A."/>
            <person name="Shapiro H."/>
            <person name="Aerts A."/>
            <person name="Otillar R.P."/>
            <person name="Terry A.Y."/>
            <person name="Boore J.L."/>
            <person name="Grigoriev I.V."/>
            <person name="Lindberg D.R."/>
            <person name="Seaver E.C."/>
            <person name="Weisblat D.A."/>
            <person name="Putnam N.H."/>
            <person name="Rokhsar D.S."/>
        </authorList>
    </citation>
    <scope>NUCLEOTIDE SEQUENCE [LARGE SCALE GENOMIC DNA]</scope>
</reference>
<proteinExistence type="predicted"/>
<dbReference type="HOGENOM" id="CLU_1654118_0_0_1"/>
<evidence type="ECO:0000313" key="5">
    <source>
        <dbReference type="EMBL" id="ESO92585.1"/>
    </source>
</evidence>
<feature type="compositionally biased region" description="Basic residues" evidence="4">
    <location>
        <begin position="133"/>
        <end position="160"/>
    </location>
</feature>
<dbReference type="GeneID" id="20249127"/>
<dbReference type="Proteomes" id="UP000030746">
    <property type="component" value="Unassembled WGS sequence"/>
</dbReference>
<evidence type="ECO:0000256" key="4">
    <source>
        <dbReference type="SAM" id="MobiDB-lite"/>
    </source>
</evidence>
<evidence type="ECO:0000313" key="6">
    <source>
        <dbReference type="Proteomes" id="UP000030746"/>
    </source>
</evidence>
<evidence type="ECO:0000256" key="1">
    <source>
        <dbReference type="ARBA" id="ARBA00022737"/>
    </source>
</evidence>
<dbReference type="RefSeq" id="XP_009056726.1">
    <property type="nucleotide sequence ID" value="XM_009058478.1"/>
</dbReference>
<dbReference type="CTD" id="20249127"/>
<dbReference type="Gene3D" id="1.25.40.20">
    <property type="entry name" value="Ankyrin repeat-containing domain"/>
    <property type="match status" value="1"/>
</dbReference>
<accession>V4ABX1</accession>
<dbReference type="SUPFAM" id="SSF48403">
    <property type="entry name" value="Ankyrin repeat"/>
    <property type="match status" value="1"/>
</dbReference>
<keyword evidence="1" id="KW-0677">Repeat</keyword>
<feature type="region of interest" description="Disordered" evidence="4">
    <location>
        <begin position="126"/>
        <end position="160"/>
    </location>
</feature>
<dbReference type="STRING" id="225164.V4ABX1"/>
<keyword evidence="2 3" id="KW-0040">ANK repeat</keyword>